<comment type="similarity">
    <text evidence="1">Belongs to the UbiJ family.</text>
</comment>
<comment type="pathway">
    <text evidence="1">Cofactor biosynthesis; ubiquinone biosynthesis.</text>
</comment>
<comment type="subcellular location">
    <subcellularLocation>
        <location evidence="1">Cytoplasm</location>
    </subcellularLocation>
</comment>
<keyword evidence="1" id="KW-0963">Cytoplasm</keyword>
<name>A0A5B9DZS1_9GAMM</name>
<sequence>MQRAEEHRPPAGSYGSWPAPLQSTNERSRPNAWLPQPLRKLAGRALETALNHTLSLDPDTQRALGALDGRHIQLHLRGPEIALAVTVDGERLRVGPPEGADATTGHTLRVAATPGSLLAMALRRDDDGVAPGKVEIAGDADLARRLQKLASRFAPDFEEAFARTFGDVLGVPLAKAMRKALVHAKDSAGHLVDDGAAWLRDETRVALAPGEVEGFLDGVDHLREHSERLEARLARLERRLKGSAA</sequence>
<dbReference type="InterPro" id="IPR038989">
    <property type="entry name" value="UbiJ"/>
</dbReference>
<dbReference type="GO" id="GO:0006744">
    <property type="term" value="P:ubiquinone biosynthetic process"/>
    <property type="evidence" value="ECO:0007669"/>
    <property type="project" value="UniProtKB-UniRule"/>
</dbReference>
<proteinExistence type="inferred from homology"/>
<dbReference type="PANTHER" id="PTHR38693:SF1">
    <property type="entry name" value="UBIQUINONE BIOSYNTHESIS ACCESSORY FACTOR UBIJ"/>
    <property type="match status" value="1"/>
</dbReference>
<comment type="function">
    <text evidence="1">Required for ubiquinone (coenzyme Q) biosynthesis. Binds hydrophobic ubiquinone biosynthetic intermediates via its SCP2 domain and is essential for the stability of the Ubi complex. May constitute a docking platform where Ubi enzymes assemble and access their SCP2-bound polyprenyl substrates.</text>
</comment>
<dbReference type="InterPro" id="IPR003033">
    <property type="entry name" value="SCP2_sterol-bd_dom"/>
</dbReference>
<accession>A0A5B9DZS1</accession>
<dbReference type="HAMAP" id="MF_02215">
    <property type="entry name" value="UbiJ"/>
    <property type="match status" value="1"/>
</dbReference>
<feature type="region of interest" description="Disordered" evidence="2">
    <location>
        <begin position="1"/>
        <end position="32"/>
    </location>
</feature>
<dbReference type="KEGG" id="rgl:CS053_02285"/>
<organism evidence="4 5">
    <name type="scientific">Rhodanobacter glycinis</name>
    <dbReference type="NCBI Taxonomy" id="582702"/>
    <lineage>
        <taxon>Bacteria</taxon>
        <taxon>Pseudomonadati</taxon>
        <taxon>Pseudomonadota</taxon>
        <taxon>Gammaproteobacteria</taxon>
        <taxon>Lysobacterales</taxon>
        <taxon>Rhodanobacteraceae</taxon>
        <taxon>Rhodanobacter</taxon>
    </lineage>
</organism>
<protein>
    <recommendedName>
        <fullName evidence="1">Ubiquinone biosynthesis accessory factor UbiJ</fullName>
    </recommendedName>
</protein>
<feature type="domain" description="SCP2" evidence="3">
    <location>
        <begin position="50"/>
        <end position="150"/>
    </location>
</feature>
<dbReference type="EMBL" id="CP042807">
    <property type="protein sequence ID" value="QEE23457.1"/>
    <property type="molecule type" value="Genomic_DNA"/>
</dbReference>
<gene>
    <name evidence="1" type="primary">ubiJ</name>
    <name evidence="4" type="ORF">CS053_02285</name>
</gene>
<evidence type="ECO:0000256" key="1">
    <source>
        <dbReference type="HAMAP-Rule" id="MF_02215"/>
    </source>
</evidence>
<reference evidence="4 5" key="1">
    <citation type="submission" date="2019-08" db="EMBL/GenBank/DDBJ databases">
        <title>Complete genome sequence of Rhodanobacter glycinis strain T01E-68 isolated from tomato root.</title>
        <authorList>
            <person name="Weon H.-Y."/>
            <person name="Lee S.A."/>
        </authorList>
    </citation>
    <scope>NUCLEOTIDE SEQUENCE [LARGE SCALE GENOMIC DNA]</scope>
    <source>
        <strain evidence="4 5">T01E-68</strain>
    </source>
</reference>
<dbReference type="Pfam" id="PF02036">
    <property type="entry name" value="SCP2"/>
    <property type="match status" value="1"/>
</dbReference>
<evidence type="ECO:0000313" key="5">
    <source>
        <dbReference type="Proteomes" id="UP000321807"/>
    </source>
</evidence>
<evidence type="ECO:0000313" key="4">
    <source>
        <dbReference type="EMBL" id="QEE23457.1"/>
    </source>
</evidence>
<dbReference type="AlphaFoldDB" id="A0A5B9DZS1"/>
<evidence type="ECO:0000256" key="2">
    <source>
        <dbReference type="SAM" id="MobiDB-lite"/>
    </source>
</evidence>
<dbReference type="PANTHER" id="PTHR38693">
    <property type="entry name" value="UBIQUINONE BIOSYNTHESIS PROTEIN UBIJ"/>
    <property type="match status" value="1"/>
</dbReference>
<dbReference type="Proteomes" id="UP000321807">
    <property type="component" value="Chromosome"/>
</dbReference>
<dbReference type="GO" id="GO:0005737">
    <property type="term" value="C:cytoplasm"/>
    <property type="evidence" value="ECO:0007669"/>
    <property type="project" value="UniProtKB-SubCell"/>
</dbReference>
<dbReference type="UniPathway" id="UPA00232"/>
<evidence type="ECO:0000259" key="3">
    <source>
        <dbReference type="Pfam" id="PF02036"/>
    </source>
</evidence>
<keyword evidence="1" id="KW-0831">Ubiquinone biosynthesis</keyword>